<keyword evidence="2" id="KW-1185">Reference proteome</keyword>
<reference evidence="1 2" key="2">
    <citation type="submission" date="2020-05" db="EMBL/GenBank/DDBJ databases">
        <title>Identification and distribution of gene clusters putatively required for synthesis of sphingolipid metabolism inhibitors in phylogenetically diverse species of the filamentous fungus Fusarium.</title>
        <authorList>
            <person name="Kim H.-S."/>
            <person name="Busman M."/>
            <person name="Brown D.W."/>
            <person name="Divon H."/>
            <person name="Uhlig S."/>
            <person name="Proctor R.H."/>
        </authorList>
    </citation>
    <scope>NUCLEOTIDE SEQUENCE [LARGE SCALE GENOMIC DNA]</scope>
    <source>
        <strain evidence="1 2">NRRL 25331</strain>
    </source>
</reference>
<dbReference type="EMBL" id="JAAQPE010000390">
    <property type="protein sequence ID" value="KAF5665619.1"/>
    <property type="molecule type" value="Genomic_DNA"/>
</dbReference>
<proteinExistence type="predicted"/>
<reference evidence="2" key="1">
    <citation type="journal article" date="2020" name="BMC Genomics">
        <title>Correction to: Identification and distribution of gene clusters required for synthesis of sphingolipid metabolism inhibitors in diverse species of the filamentous fungus Fusarium.</title>
        <authorList>
            <person name="Kim H.S."/>
            <person name="Lohmar J.M."/>
            <person name="Busman M."/>
            <person name="Brown D.W."/>
            <person name="Naumann T.A."/>
            <person name="Divon H.H."/>
            <person name="Lysoe E."/>
            <person name="Uhlig S."/>
            <person name="Proctor R.H."/>
        </authorList>
    </citation>
    <scope>NUCLEOTIDE SEQUENCE [LARGE SCALE GENOMIC DNA]</scope>
    <source>
        <strain evidence="2">NRRL 25331</strain>
    </source>
</reference>
<comment type="caution">
    <text evidence="1">The sequence shown here is derived from an EMBL/GenBank/DDBJ whole genome shotgun (WGS) entry which is preliminary data.</text>
</comment>
<organism evidence="1 2">
    <name type="scientific">Fusarium circinatum</name>
    <name type="common">Pitch canker fungus</name>
    <name type="synonym">Gibberella circinata</name>
    <dbReference type="NCBI Taxonomy" id="48490"/>
    <lineage>
        <taxon>Eukaryota</taxon>
        <taxon>Fungi</taxon>
        <taxon>Dikarya</taxon>
        <taxon>Ascomycota</taxon>
        <taxon>Pezizomycotina</taxon>
        <taxon>Sordariomycetes</taxon>
        <taxon>Hypocreomycetidae</taxon>
        <taxon>Hypocreales</taxon>
        <taxon>Nectriaceae</taxon>
        <taxon>Fusarium</taxon>
        <taxon>Fusarium fujikuroi species complex</taxon>
    </lineage>
</organism>
<dbReference type="Proteomes" id="UP000572754">
    <property type="component" value="Unassembled WGS sequence"/>
</dbReference>
<evidence type="ECO:0000313" key="1">
    <source>
        <dbReference type="EMBL" id="KAF5665619.1"/>
    </source>
</evidence>
<accession>A0A8H5T4N6</accession>
<name>A0A8H5T4N6_FUSCI</name>
<protein>
    <submittedName>
        <fullName evidence="1">Wall-associated ase</fullName>
    </submittedName>
</protein>
<gene>
    <name evidence="1" type="ORF">FCIRC_10487</name>
</gene>
<evidence type="ECO:0000313" key="2">
    <source>
        <dbReference type="Proteomes" id="UP000572754"/>
    </source>
</evidence>
<sequence length="342" mass="37470">MSCPTHANGRNVGQPCDPAAPMQAISAILNPDTVGRGSGEEKVLISQSLENRTVGLDSISFKDKNVNEQKDGKDGVVGYYANPAKFVPTLRPGSKLISTVFNDIVHVYGIHEQTGRISQFSPVFSHVTKEKGTPVEFNNIAACSNPKDDGKGYLYFQMKDTDGQYWIHEINLSIPGSSPSQVEGTSEATKGTDIIAFHDGRARWILYQKTNPGRGGGSKEIILRNVEDEEQHRSMPGSSGCFSESLQLARIAVANARTPANQDDQVFVYVIGQKNRIYRSYATITKGMPEFEAFKPLAQATYVNDYTSMSVVADPANEENLIFAMPEKGDGISLQRDPWGKQ</sequence>
<dbReference type="AlphaFoldDB" id="A0A8H5T4N6"/>